<dbReference type="GeneID" id="3874093"/>
<feature type="region of interest" description="Disordered" evidence="1">
    <location>
        <begin position="444"/>
        <end position="527"/>
    </location>
</feature>
<name>Q7S078_NEUCR</name>
<feature type="compositionally biased region" description="Basic and acidic residues" evidence="1">
    <location>
        <begin position="102"/>
        <end position="122"/>
    </location>
</feature>
<dbReference type="EMBL" id="CM002238">
    <property type="protein sequence ID" value="EAA28710.2"/>
    <property type="molecule type" value="Genomic_DNA"/>
</dbReference>
<dbReference type="OrthoDB" id="10534587at2759"/>
<reference evidence="2 3" key="1">
    <citation type="journal article" date="2003" name="Nature">
        <title>The genome sequence of the filamentous fungus Neurospora crassa.</title>
        <authorList>
            <person name="Galagan J.E."/>
            <person name="Calvo S.E."/>
            <person name="Borkovich K.A."/>
            <person name="Selker E.U."/>
            <person name="Read N.D."/>
            <person name="Jaffe D."/>
            <person name="FitzHugh W."/>
            <person name="Ma L.J."/>
            <person name="Smirnov S."/>
            <person name="Purcell S."/>
            <person name="Rehman B."/>
            <person name="Elkins T."/>
            <person name="Engels R."/>
            <person name="Wang S."/>
            <person name="Nielsen C.B."/>
            <person name="Butler J."/>
            <person name="Endrizzi M."/>
            <person name="Qui D."/>
            <person name="Ianakiev P."/>
            <person name="Bell-Pedersen D."/>
            <person name="Nelson M.A."/>
            <person name="Werner-Washburne M."/>
            <person name="Selitrennikoff C.P."/>
            <person name="Kinsey J.A."/>
            <person name="Braun E.L."/>
            <person name="Zelter A."/>
            <person name="Schulte U."/>
            <person name="Kothe G.O."/>
            <person name="Jedd G."/>
            <person name="Mewes W."/>
            <person name="Staben C."/>
            <person name="Marcotte E."/>
            <person name="Greenberg D."/>
            <person name="Roy A."/>
            <person name="Foley K."/>
            <person name="Naylor J."/>
            <person name="Stange-Thomann N."/>
            <person name="Barrett R."/>
            <person name="Gnerre S."/>
            <person name="Kamal M."/>
            <person name="Kamvysselis M."/>
            <person name="Mauceli E."/>
            <person name="Bielke C."/>
            <person name="Rudd S."/>
            <person name="Frishman D."/>
            <person name="Krystofova S."/>
            <person name="Rasmussen C."/>
            <person name="Metzenberg R.L."/>
            <person name="Perkins D.D."/>
            <person name="Kroken S."/>
            <person name="Cogoni C."/>
            <person name="Macino G."/>
            <person name="Catcheside D."/>
            <person name="Li W."/>
            <person name="Pratt R.J."/>
            <person name="Osmani S.A."/>
            <person name="DeSouza C.P."/>
            <person name="Glass L."/>
            <person name="Orbach M.J."/>
            <person name="Berglund J.A."/>
            <person name="Voelker R."/>
            <person name="Yarden O."/>
            <person name="Plamann M."/>
            <person name="Seiler S."/>
            <person name="Dunlap J."/>
            <person name="Radford A."/>
            <person name="Aramayo R."/>
            <person name="Natvig D.O."/>
            <person name="Alex L.A."/>
            <person name="Mannhaupt G."/>
            <person name="Ebbole D.J."/>
            <person name="Freitag M."/>
            <person name="Paulsen I."/>
            <person name="Sachs M.S."/>
            <person name="Lander E.S."/>
            <person name="Nusbaum C."/>
            <person name="Birren B."/>
        </authorList>
    </citation>
    <scope>NUCLEOTIDE SEQUENCE [LARGE SCALE GENOMIC DNA]</scope>
    <source>
        <strain evidence="3">ATCC 24698 / 74-OR23-1A / CBS 708.71 / DSM 1257 / FGSC 987</strain>
    </source>
</reference>
<accession>Q7S078</accession>
<feature type="compositionally biased region" description="Polar residues" evidence="1">
    <location>
        <begin position="70"/>
        <end position="83"/>
    </location>
</feature>
<organism evidence="2 3">
    <name type="scientific">Neurospora crassa (strain ATCC 24698 / 74-OR23-1A / CBS 708.71 / DSM 1257 / FGSC 987)</name>
    <dbReference type="NCBI Taxonomy" id="367110"/>
    <lineage>
        <taxon>Eukaryota</taxon>
        <taxon>Fungi</taxon>
        <taxon>Dikarya</taxon>
        <taxon>Ascomycota</taxon>
        <taxon>Pezizomycotina</taxon>
        <taxon>Sordariomycetes</taxon>
        <taxon>Sordariomycetidae</taxon>
        <taxon>Sordariales</taxon>
        <taxon>Sordariaceae</taxon>
        <taxon>Neurospora</taxon>
    </lineage>
</organism>
<dbReference type="OMA" id="YSCTGCY"/>
<gene>
    <name evidence="2" type="ORF">NCU08264</name>
</gene>
<protein>
    <submittedName>
        <fullName evidence="2">Uncharacterized protein</fullName>
    </submittedName>
</protein>
<feature type="region of interest" description="Disordered" evidence="1">
    <location>
        <begin position="70"/>
        <end position="122"/>
    </location>
</feature>
<dbReference type="AlphaFoldDB" id="Q7S078"/>
<keyword evidence="3" id="KW-1185">Reference proteome</keyword>
<dbReference type="HOGENOM" id="CLU_624188_0_0_1"/>
<dbReference type="InParanoid" id="Q7S078"/>
<dbReference type="Proteomes" id="UP000001805">
    <property type="component" value="Chromosome 3, Linkage Group III"/>
</dbReference>
<dbReference type="VEuPathDB" id="FungiDB:NCU08264"/>
<sequence length="527" mass="56314">MEAFSEDWADFTADDERLLPVTVSWTASHNDTRSSEWGSCKDWGYDEGNDPLFDLDNVGRDAGSDLFNGSFSDQTTHAPSLSPRNLFLNDQGGSLHIPSEVPLKDDSYSGHDEVASPIDDLHAGLDDDDLGRYLSEGAVHHADAATGTSMGSGKNKGSSTSLDGVAFFDDLGSICGGHDLPSQNTDSAPNIDNTINTHNTTSTNTNSTINISNTINTGITIDDDEILVPTDNGNFGADYNELSIGGEEIAQQLKPDNLASVPSDGYDYFADEQFFDMPSGFQLASNGLEVGSSPEEPGSSVQNPLEIADDEVEDGFHDAHVLGTSAHRSSSSTTVKMPESRAFDFQDTEAPVFVSYAEVELIIPTPRKAISPVQPGTSKCFACLANKTSQEFKKLVSWRLQRGLYSCTGCYVGAGPVPNVLDEWCREKQRERRRRIAAEANGEIYVPGGGEEDVDAGPGTGASEAQSTASLHKRGASAMAGGSDSTEGTTKKARLTKQVANKTSEPIQRPGSPKRKMRGLGQPPAEL</sequence>
<dbReference type="RefSeq" id="XP_957946.2">
    <property type="nucleotide sequence ID" value="XM_952853.2"/>
</dbReference>
<evidence type="ECO:0000256" key="1">
    <source>
        <dbReference type="SAM" id="MobiDB-lite"/>
    </source>
</evidence>
<evidence type="ECO:0000313" key="3">
    <source>
        <dbReference type="Proteomes" id="UP000001805"/>
    </source>
</evidence>
<evidence type="ECO:0000313" key="2">
    <source>
        <dbReference type="EMBL" id="EAA28710.2"/>
    </source>
</evidence>
<dbReference type="PaxDb" id="5141-EFNCRP00000004769"/>
<proteinExistence type="predicted"/>
<dbReference type="KEGG" id="ncr:NCU08264"/>